<feature type="compositionally biased region" description="Basic residues" evidence="1">
    <location>
        <begin position="1"/>
        <end position="12"/>
    </location>
</feature>
<proteinExistence type="predicted"/>
<dbReference type="VEuPathDB" id="FungiDB:HpaG807148"/>
<organism evidence="2 3">
    <name type="scientific">Hyaloperonospora arabidopsidis (strain Emoy2)</name>
    <name type="common">Downy mildew agent</name>
    <name type="synonym">Peronospora arabidopsidis</name>
    <dbReference type="NCBI Taxonomy" id="559515"/>
    <lineage>
        <taxon>Eukaryota</taxon>
        <taxon>Sar</taxon>
        <taxon>Stramenopiles</taxon>
        <taxon>Oomycota</taxon>
        <taxon>Peronosporomycetes</taxon>
        <taxon>Peronosporales</taxon>
        <taxon>Peronosporaceae</taxon>
        <taxon>Hyaloperonospora</taxon>
    </lineage>
</organism>
<evidence type="ECO:0000313" key="2">
    <source>
        <dbReference type="EnsemblProtists" id="HpaP807148"/>
    </source>
</evidence>
<feature type="region of interest" description="Disordered" evidence="1">
    <location>
        <begin position="1"/>
        <end position="22"/>
    </location>
</feature>
<name>M4BL63_HYAAE</name>
<dbReference type="EnsemblProtists" id="HpaT807148">
    <property type="protein sequence ID" value="HpaP807148"/>
    <property type="gene ID" value="HpaG807148"/>
</dbReference>
<dbReference type="Proteomes" id="UP000011713">
    <property type="component" value="Unassembled WGS sequence"/>
</dbReference>
<reference evidence="3" key="1">
    <citation type="journal article" date="2010" name="Science">
        <title>Signatures of adaptation to obligate biotrophy in the Hyaloperonospora arabidopsidis genome.</title>
        <authorList>
            <person name="Baxter L."/>
            <person name="Tripathy S."/>
            <person name="Ishaque N."/>
            <person name="Boot N."/>
            <person name="Cabral A."/>
            <person name="Kemen E."/>
            <person name="Thines M."/>
            <person name="Ah-Fong A."/>
            <person name="Anderson R."/>
            <person name="Badejoko W."/>
            <person name="Bittner-Eddy P."/>
            <person name="Boore J.L."/>
            <person name="Chibucos M.C."/>
            <person name="Coates M."/>
            <person name="Dehal P."/>
            <person name="Delehaunty K."/>
            <person name="Dong S."/>
            <person name="Downton P."/>
            <person name="Dumas B."/>
            <person name="Fabro G."/>
            <person name="Fronick C."/>
            <person name="Fuerstenberg S.I."/>
            <person name="Fulton L."/>
            <person name="Gaulin E."/>
            <person name="Govers F."/>
            <person name="Hughes L."/>
            <person name="Humphray S."/>
            <person name="Jiang R.H."/>
            <person name="Judelson H."/>
            <person name="Kamoun S."/>
            <person name="Kyung K."/>
            <person name="Meijer H."/>
            <person name="Minx P."/>
            <person name="Morris P."/>
            <person name="Nelson J."/>
            <person name="Phuntumart V."/>
            <person name="Qutob D."/>
            <person name="Rehmany A."/>
            <person name="Rougon-Cardoso A."/>
            <person name="Ryden P."/>
            <person name="Torto-Alalibo T."/>
            <person name="Studholme D."/>
            <person name="Wang Y."/>
            <person name="Win J."/>
            <person name="Wood J."/>
            <person name="Clifton S.W."/>
            <person name="Rogers J."/>
            <person name="Van den Ackerveken G."/>
            <person name="Jones J.D."/>
            <person name="McDowell J.M."/>
            <person name="Beynon J."/>
            <person name="Tyler B.M."/>
        </authorList>
    </citation>
    <scope>NUCLEOTIDE SEQUENCE [LARGE SCALE GENOMIC DNA]</scope>
    <source>
        <strain evidence="3">Emoy2</strain>
    </source>
</reference>
<protein>
    <submittedName>
        <fullName evidence="2">Uncharacterized protein</fullName>
    </submittedName>
</protein>
<dbReference type="InParanoid" id="M4BL63"/>
<keyword evidence="3" id="KW-1185">Reference proteome</keyword>
<reference evidence="2" key="2">
    <citation type="submission" date="2015-06" db="UniProtKB">
        <authorList>
            <consortium name="EnsemblProtists"/>
        </authorList>
    </citation>
    <scope>IDENTIFICATION</scope>
    <source>
        <strain evidence="2">Emoy2</strain>
    </source>
</reference>
<dbReference type="HOGENOM" id="CLU_2325234_0_0_1"/>
<accession>M4BL63</accession>
<evidence type="ECO:0000313" key="3">
    <source>
        <dbReference type="Proteomes" id="UP000011713"/>
    </source>
</evidence>
<sequence>MRGNGPRRRLTPGRHAWTTGGEERATHLVGGWGMSLGRRRVYFLWSWRVRASTRASRGVTAMVSAPRTGPVAKVESLVRSTNGTCLASACRSTPWLMAV</sequence>
<dbReference type="EMBL" id="JH598368">
    <property type="status" value="NOT_ANNOTATED_CDS"/>
    <property type="molecule type" value="Genomic_DNA"/>
</dbReference>
<dbReference type="AlphaFoldDB" id="M4BL63"/>
<evidence type="ECO:0000256" key="1">
    <source>
        <dbReference type="SAM" id="MobiDB-lite"/>
    </source>
</evidence>